<evidence type="ECO:0000313" key="3">
    <source>
        <dbReference type="Proteomes" id="UP000054558"/>
    </source>
</evidence>
<dbReference type="InterPro" id="IPR057744">
    <property type="entry name" value="OTAase-like"/>
</dbReference>
<keyword evidence="3" id="KW-1185">Reference proteome</keyword>
<protein>
    <recommendedName>
        <fullName evidence="1">Amidohydrolase-related domain-containing protein</fullName>
    </recommendedName>
</protein>
<dbReference type="EMBL" id="DF237566">
    <property type="protein sequence ID" value="GAQ90238.1"/>
    <property type="molecule type" value="Genomic_DNA"/>
</dbReference>
<dbReference type="SUPFAM" id="SSF51338">
    <property type="entry name" value="Composite domain of metallo-dependent hydrolases"/>
    <property type="match status" value="1"/>
</dbReference>
<dbReference type="GO" id="GO:0016810">
    <property type="term" value="F:hydrolase activity, acting on carbon-nitrogen (but not peptide) bonds"/>
    <property type="evidence" value="ECO:0007669"/>
    <property type="project" value="InterPro"/>
</dbReference>
<dbReference type="Proteomes" id="UP000054558">
    <property type="component" value="Unassembled WGS sequence"/>
</dbReference>
<dbReference type="OMA" id="HCIDNGV"/>
<gene>
    <name evidence="2" type="ORF">KFL_006170060</name>
</gene>
<proteinExistence type="predicted"/>
<dbReference type="CDD" id="cd01299">
    <property type="entry name" value="Met_dep_hydrolase_A"/>
    <property type="match status" value="1"/>
</dbReference>
<dbReference type="InterPro" id="IPR032466">
    <property type="entry name" value="Metal_Hydrolase"/>
</dbReference>
<dbReference type="Gene3D" id="2.30.40.10">
    <property type="entry name" value="Urease, subunit C, domain 1"/>
    <property type="match status" value="1"/>
</dbReference>
<organism evidence="2 3">
    <name type="scientific">Klebsormidium nitens</name>
    <name type="common">Green alga</name>
    <name type="synonym">Ulothrix nitens</name>
    <dbReference type="NCBI Taxonomy" id="105231"/>
    <lineage>
        <taxon>Eukaryota</taxon>
        <taxon>Viridiplantae</taxon>
        <taxon>Streptophyta</taxon>
        <taxon>Klebsormidiophyceae</taxon>
        <taxon>Klebsormidiales</taxon>
        <taxon>Klebsormidiaceae</taxon>
        <taxon>Klebsormidium</taxon>
    </lineage>
</organism>
<dbReference type="InterPro" id="IPR051781">
    <property type="entry name" value="Metallo-dep_Hydrolase"/>
</dbReference>
<evidence type="ECO:0000313" key="2">
    <source>
        <dbReference type="EMBL" id="GAQ90238.1"/>
    </source>
</evidence>
<dbReference type="Pfam" id="PF01979">
    <property type="entry name" value="Amidohydro_1"/>
    <property type="match status" value="1"/>
</dbReference>
<sequence length="322" mass="34263">MLFRGFTTVRDAGGCDWGLAKAVDEGTLIGPRILFSGHALSQTGGHGDMRERGDEALVSCGCCHGTNVTLGRVCDGVPEVRKAARDELRKGASQIKIMASGGVASPTDRLSNLQFSIEETKALVEEASNAGTYVCAHAYTAQAIRRALECGVRSIEHGNLIDAETLDLLIAKDAFLVPTLVTYDRIRAEGVEAGMPAALVDKVADILERGVEALALADGKGAQICFGSDLLGTMHKHQSAEFAIRSRVQTPEAILRSATATFAELTGLQGKVGCIAEGAYADLVVVAKEKSPLDDITVLCNPESILMVVKDGRIELDRRRKQ</sequence>
<dbReference type="OrthoDB" id="1887462at2759"/>
<dbReference type="InterPro" id="IPR011059">
    <property type="entry name" value="Metal-dep_hydrolase_composite"/>
</dbReference>
<name>A0A1Y1IQ18_KLENI</name>
<feature type="domain" description="Amidohydrolase-related" evidence="1">
    <location>
        <begin position="1"/>
        <end position="314"/>
    </location>
</feature>
<dbReference type="AlphaFoldDB" id="A0A1Y1IQ18"/>
<dbReference type="PANTHER" id="PTHR43135:SF3">
    <property type="entry name" value="ALPHA-D-RIBOSE 1-METHYLPHOSPHONATE 5-TRIPHOSPHATE DIPHOSPHATASE"/>
    <property type="match status" value="1"/>
</dbReference>
<dbReference type="SUPFAM" id="SSF51556">
    <property type="entry name" value="Metallo-dependent hydrolases"/>
    <property type="match status" value="1"/>
</dbReference>
<dbReference type="InterPro" id="IPR006680">
    <property type="entry name" value="Amidohydro-rel"/>
</dbReference>
<dbReference type="STRING" id="105231.A0A1Y1IQ18"/>
<dbReference type="Gene3D" id="3.20.20.140">
    <property type="entry name" value="Metal-dependent hydrolases"/>
    <property type="match status" value="1"/>
</dbReference>
<dbReference type="PANTHER" id="PTHR43135">
    <property type="entry name" value="ALPHA-D-RIBOSE 1-METHYLPHOSPHONATE 5-TRIPHOSPHATE DIPHOSPHATASE"/>
    <property type="match status" value="1"/>
</dbReference>
<reference evidence="2 3" key="1">
    <citation type="journal article" date="2014" name="Nat. Commun.">
        <title>Klebsormidium flaccidum genome reveals primary factors for plant terrestrial adaptation.</title>
        <authorList>
            <person name="Hori K."/>
            <person name="Maruyama F."/>
            <person name="Fujisawa T."/>
            <person name="Togashi T."/>
            <person name="Yamamoto N."/>
            <person name="Seo M."/>
            <person name="Sato S."/>
            <person name="Yamada T."/>
            <person name="Mori H."/>
            <person name="Tajima N."/>
            <person name="Moriyama T."/>
            <person name="Ikeuchi M."/>
            <person name="Watanabe M."/>
            <person name="Wada H."/>
            <person name="Kobayashi K."/>
            <person name="Saito M."/>
            <person name="Masuda T."/>
            <person name="Sasaki-Sekimoto Y."/>
            <person name="Mashiguchi K."/>
            <person name="Awai K."/>
            <person name="Shimojima M."/>
            <person name="Masuda S."/>
            <person name="Iwai M."/>
            <person name="Nobusawa T."/>
            <person name="Narise T."/>
            <person name="Kondo S."/>
            <person name="Saito H."/>
            <person name="Sato R."/>
            <person name="Murakawa M."/>
            <person name="Ihara Y."/>
            <person name="Oshima-Yamada Y."/>
            <person name="Ohtaka K."/>
            <person name="Satoh M."/>
            <person name="Sonobe K."/>
            <person name="Ishii M."/>
            <person name="Ohtani R."/>
            <person name="Kanamori-Sato M."/>
            <person name="Honoki R."/>
            <person name="Miyazaki D."/>
            <person name="Mochizuki H."/>
            <person name="Umetsu J."/>
            <person name="Higashi K."/>
            <person name="Shibata D."/>
            <person name="Kamiya Y."/>
            <person name="Sato N."/>
            <person name="Nakamura Y."/>
            <person name="Tabata S."/>
            <person name="Ida S."/>
            <person name="Kurokawa K."/>
            <person name="Ohta H."/>
        </authorList>
    </citation>
    <scope>NUCLEOTIDE SEQUENCE [LARGE SCALE GENOMIC DNA]</scope>
    <source>
        <strain evidence="2 3">NIES-2285</strain>
    </source>
</reference>
<evidence type="ECO:0000259" key="1">
    <source>
        <dbReference type="Pfam" id="PF01979"/>
    </source>
</evidence>
<accession>A0A1Y1IQ18</accession>